<keyword evidence="5 12" id="KW-0812">Transmembrane</keyword>
<evidence type="ECO:0000256" key="8">
    <source>
        <dbReference type="ARBA" id="ARBA00022786"/>
    </source>
</evidence>
<feature type="transmembrane region" description="Helical" evidence="12">
    <location>
        <begin position="191"/>
        <end position="218"/>
    </location>
</feature>
<dbReference type="EC" id="2.3.2.27" evidence="3"/>
<evidence type="ECO:0000256" key="9">
    <source>
        <dbReference type="ARBA" id="ARBA00022833"/>
    </source>
</evidence>
<keyword evidence="9" id="KW-0862">Zinc</keyword>
<dbReference type="Proteomes" id="UP000475532">
    <property type="component" value="Unassembled WGS sequence"/>
</dbReference>
<sequence>MSGLTMAMFIPLLIAAGLLAAGWVWRIRLRNLRRAVQANCAGVAGMHAGVPCQVTGTAVPVRPAPFSGTPCAWYRTKATAKTSRGTRTFIEEKSKAPFYLQDETGRIVIDPENVAVDGPVQTMDERRSDNGQLPGLDEDVTEYRYEEWILPADRPVYVLGTSTGGSIGKDKETGQYAISTRTRREYQRRAVLFMGIGYGGGAAIFLICCAVVGIGYLYSD</sequence>
<organism evidence="14 15">
    <name type="scientific">Actinomadura bangladeshensis</name>
    <dbReference type="NCBI Taxonomy" id="453573"/>
    <lineage>
        <taxon>Bacteria</taxon>
        <taxon>Bacillati</taxon>
        <taxon>Actinomycetota</taxon>
        <taxon>Actinomycetes</taxon>
        <taxon>Streptosporangiales</taxon>
        <taxon>Thermomonosporaceae</taxon>
        <taxon>Actinomadura</taxon>
    </lineage>
</organism>
<evidence type="ECO:0000313" key="15">
    <source>
        <dbReference type="Proteomes" id="UP000475532"/>
    </source>
</evidence>
<dbReference type="Pfam" id="PF12483">
    <property type="entry name" value="GIDE"/>
    <property type="match status" value="1"/>
</dbReference>
<evidence type="ECO:0000259" key="13">
    <source>
        <dbReference type="Pfam" id="PF12483"/>
    </source>
</evidence>
<name>A0A6L9QM51_9ACTN</name>
<evidence type="ECO:0000256" key="7">
    <source>
        <dbReference type="ARBA" id="ARBA00022771"/>
    </source>
</evidence>
<reference evidence="14 15" key="1">
    <citation type="submission" date="2020-01" db="EMBL/GenBank/DDBJ databases">
        <title>Insect and environment-associated Actinomycetes.</title>
        <authorList>
            <person name="Currrie C."/>
            <person name="Chevrette M."/>
            <person name="Carlson C."/>
            <person name="Stubbendieck R."/>
            <person name="Wendt-Pienkowski E."/>
        </authorList>
    </citation>
    <scope>NUCLEOTIDE SEQUENCE [LARGE SCALE GENOMIC DNA]</scope>
    <source>
        <strain evidence="14 15">SID10258</strain>
    </source>
</reference>
<evidence type="ECO:0000256" key="12">
    <source>
        <dbReference type="SAM" id="Phobius"/>
    </source>
</evidence>
<comment type="caution">
    <text evidence="14">The sequence shown here is derived from an EMBL/GenBank/DDBJ whole genome shotgun (WGS) entry which is preliminary data.</text>
</comment>
<dbReference type="AlphaFoldDB" id="A0A6L9QM51"/>
<keyword evidence="6" id="KW-0479">Metal-binding</keyword>
<feature type="transmembrane region" description="Helical" evidence="12">
    <location>
        <begin position="6"/>
        <end position="25"/>
    </location>
</feature>
<dbReference type="GO" id="GO:0061630">
    <property type="term" value="F:ubiquitin protein ligase activity"/>
    <property type="evidence" value="ECO:0007669"/>
    <property type="project" value="UniProtKB-EC"/>
</dbReference>
<dbReference type="RefSeq" id="WP_163060651.1">
    <property type="nucleotide sequence ID" value="NZ_JAAGLI010000802.1"/>
</dbReference>
<accession>A0A6L9QM51</accession>
<dbReference type="GO" id="GO:0008270">
    <property type="term" value="F:zinc ion binding"/>
    <property type="evidence" value="ECO:0007669"/>
    <property type="project" value="UniProtKB-KW"/>
</dbReference>
<evidence type="ECO:0000256" key="2">
    <source>
        <dbReference type="ARBA" id="ARBA00004141"/>
    </source>
</evidence>
<evidence type="ECO:0000313" key="14">
    <source>
        <dbReference type="EMBL" id="NEA26580.1"/>
    </source>
</evidence>
<evidence type="ECO:0000256" key="11">
    <source>
        <dbReference type="ARBA" id="ARBA00023136"/>
    </source>
</evidence>
<keyword evidence="10 12" id="KW-1133">Transmembrane helix</keyword>
<dbReference type="GO" id="GO:0016567">
    <property type="term" value="P:protein ubiquitination"/>
    <property type="evidence" value="ECO:0007669"/>
    <property type="project" value="InterPro"/>
</dbReference>
<keyword evidence="11 12" id="KW-0472">Membrane</keyword>
<protein>
    <recommendedName>
        <fullName evidence="3">RING-type E3 ubiquitin transferase</fullName>
        <ecNumber evidence="3">2.3.2.27</ecNumber>
    </recommendedName>
</protein>
<evidence type="ECO:0000256" key="1">
    <source>
        <dbReference type="ARBA" id="ARBA00000900"/>
    </source>
</evidence>
<keyword evidence="8" id="KW-0833">Ubl conjugation pathway</keyword>
<evidence type="ECO:0000256" key="4">
    <source>
        <dbReference type="ARBA" id="ARBA00022679"/>
    </source>
</evidence>
<dbReference type="InterPro" id="IPR022170">
    <property type="entry name" value="MUL1-like"/>
</dbReference>
<keyword evidence="7" id="KW-0863">Zinc-finger</keyword>
<proteinExistence type="predicted"/>
<comment type="catalytic activity">
    <reaction evidence="1">
        <text>S-ubiquitinyl-[E2 ubiquitin-conjugating enzyme]-L-cysteine + [acceptor protein]-L-lysine = [E2 ubiquitin-conjugating enzyme]-L-cysteine + N(6)-ubiquitinyl-[acceptor protein]-L-lysine.</text>
        <dbReference type="EC" id="2.3.2.27"/>
    </reaction>
</comment>
<dbReference type="GO" id="GO:0016020">
    <property type="term" value="C:membrane"/>
    <property type="evidence" value="ECO:0007669"/>
    <property type="project" value="UniProtKB-SubCell"/>
</dbReference>
<evidence type="ECO:0000256" key="10">
    <source>
        <dbReference type="ARBA" id="ARBA00022989"/>
    </source>
</evidence>
<evidence type="ECO:0000256" key="5">
    <source>
        <dbReference type="ARBA" id="ARBA00022692"/>
    </source>
</evidence>
<comment type="subcellular location">
    <subcellularLocation>
        <location evidence="2">Membrane</location>
        <topology evidence="2">Multi-pass membrane protein</topology>
    </subcellularLocation>
</comment>
<keyword evidence="4" id="KW-0808">Transferase</keyword>
<gene>
    <name evidence="14" type="ORF">G3I70_29390</name>
</gene>
<feature type="domain" description="E3 Ubiquitin ligase MUL1-like" evidence="13">
    <location>
        <begin position="77"/>
        <end position="187"/>
    </location>
</feature>
<dbReference type="EMBL" id="JAAGLI010000802">
    <property type="protein sequence ID" value="NEA26580.1"/>
    <property type="molecule type" value="Genomic_DNA"/>
</dbReference>
<evidence type="ECO:0000256" key="3">
    <source>
        <dbReference type="ARBA" id="ARBA00012483"/>
    </source>
</evidence>
<evidence type="ECO:0000256" key="6">
    <source>
        <dbReference type="ARBA" id="ARBA00022723"/>
    </source>
</evidence>